<keyword evidence="4" id="KW-0234">DNA repair</keyword>
<dbReference type="GO" id="GO:0031297">
    <property type="term" value="P:replication fork processing"/>
    <property type="evidence" value="ECO:0007669"/>
    <property type="project" value="TreeGrafter"/>
</dbReference>
<reference evidence="6 7" key="1">
    <citation type="submission" date="2019-03" db="EMBL/GenBank/DDBJ databases">
        <title>Single cell metagenomics reveals metabolic interactions within the superorganism composed of flagellate Streblomastix strix and complex community of Bacteroidetes bacteria on its surface.</title>
        <authorList>
            <person name="Treitli S.C."/>
            <person name="Kolisko M."/>
            <person name="Husnik F."/>
            <person name="Keeling P."/>
            <person name="Hampl V."/>
        </authorList>
    </citation>
    <scope>NUCLEOTIDE SEQUENCE [LARGE SCALE GENOMIC DNA]</scope>
    <source>
        <strain evidence="6">ST1C</strain>
    </source>
</reference>
<dbReference type="PANTHER" id="PTHR22980:SF0">
    <property type="entry name" value="CENTROMERE PROTEIN S"/>
    <property type="match status" value="1"/>
</dbReference>
<evidence type="ECO:0000313" key="6">
    <source>
        <dbReference type="EMBL" id="KAA6376984.1"/>
    </source>
</evidence>
<dbReference type="Gene3D" id="1.10.20.10">
    <property type="entry name" value="Histone, subunit A"/>
    <property type="match status" value="1"/>
</dbReference>
<evidence type="ECO:0000256" key="4">
    <source>
        <dbReference type="ARBA" id="ARBA00023204"/>
    </source>
</evidence>
<evidence type="ECO:0000256" key="1">
    <source>
        <dbReference type="ARBA" id="ARBA00006612"/>
    </source>
</evidence>
<keyword evidence="2" id="KW-0227">DNA damage</keyword>
<keyword evidence="3" id="KW-0238">DNA-binding</keyword>
<comment type="caution">
    <text evidence="6">The sequence shown here is derived from an EMBL/GenBank/DDBJ whole genome shotgun (WGS) entry which is preliminary data.</text>
</comment>
<dbReference type="CDD" id="cd22919">
    <property type="entry name" value="HFD_CENP-S"/>
    <property type="match status" value="1"/>
</dbReference>
<feature type="compositionally biased region" description="Acidic residues" evidence="5">
    <location>
        <begin position="144"/>
        <end position="156"/>
    </location>
</feature>
<evidence type="ECO:0008006" key="8">
    <source>
        <dbReference type="Google" id="ProtNLM"/>
    </source>
</evidence>
<proteinExistence type="inferred from homology"/>
<dbReference type="GO" id="GO:0071821">
    <property type="term" value="C:FANCM-MHF complex"/>
    <property type="evidence" value="ECO:0007669"/>
    <property type="project" value="InterPro"/>
</dbReference>
<comment type="similarity">
    <text evidence="1">Belongs to the TAF9 family. CENP-S/MHF1 subfamily.</text>
</comment>
<evidence type="ECO:0000256" key="3">
    <source>
        <dbReference type="ARBA" id="ARBA00023125"/>
    </source>
</evidence>
<feature type="compositionally biased region" description="Polar residues" evidence="5">
    <location>
        <begin position="105"/>
        <end position="115"/>
    </location>
</feature>
<dbReference type="SUPFAM" id="SSF47113">
    <property type="entry name" value="Histone-fold"/>
    <property type="match status" value="1"/>
</dbReference>
<dbReference type="PANTHER" id="PTHR22980">
    <property type="entry name" value="CORTISTATIN"/>
    <property type="match status" value="1"/>
</dbReference>
<organism evidence="6 7">
    <name type="scientific">Streblomastix strix</name>
    <dbReference type="NCBI Taxonomy" id="222440"/>
    <lineage>
        <taxon>Eukaryota</taxon>
        <taxon>Metamonada</taxon>
        <taxon>Preaxostyla</taxon>
        <taxon>Oxymonadida</taxon>
        <taxon>Streblomastigidae</taxon>
        <taxon>Streblomastix</taxon>
    </lineage>
</organism>
<name>A0A5J4V390_9EUKA</name>
<accession>A0A5J4V390</accession>
<dbReference type="GO" id="GO:0003677">
    <property type="term" value="F:DNA binding"/>
    <property type="evidence" value="ECO:0007669"/>
    <property type="project" value="UniProtKB-KW"/>
</dbReference>
<dbReference type="InterPro" id="IPR029003">
    <property type="entry name" value="CENP-S/Mhf1"/>
</dbReference>
<dbReference type="GO" id="GO:0000712">
    <property type="term" value="P:resolution of meiotic recombination intermediates"/>
    <property type="evidence" value="ECO:0007669"/>
    <property type="project" value="TreeGrafter"/>
</dbReference>
<gene>
    <name evidence="6" type="ORF">EZS28_027490</name>
</gene>
<dbReference type="InterPro" id="IPR009072">
    <property type="entry name" value="Histone-fold"/>
</dbReference>
<sequence length="193" mass="21927">MMQKDSSGKSERSESANIQQMKSQFFMAVDSVLKQKAEEENVEFQSQLRAILAEVLAQYSEIMISDVERFCIHAKRKTVTVEDVLLFTRRNNELTEKLKQFLARQNETGDASKSLTKGKRGNRNKETEKEKMEKDDPNIKLETDEFNQELNGEDIGQELNEIDNGTGDGDVIGSKEDVDEWGNAVDEDQKQAG</sequence>
<feature type="region of interest" description="Disordered" evidence="5">
    <location>
        <begin position="105"/>
        <end position="193"/>
    </location>
</feature>
<dbReference type="AlphaFoldDB" id="A0A5J4V390"/>
<dbReference type="GO" id="GO:0006281">
    <property type="term" value="P:DNA repair"/>
    <property type="evidence" value="ECO:0007669"/>
    <property type="project" value="UniProtKB-KW"/>
</dbReference>
<feature type="compositionally biased region" description="Basic and acidic residues" evidence="5">
    <location>
        <begin position="123"/>
        <end position="143"/>
    </location>
</feature>
<dbReference type="GO" id="GO:0003682">
    <property type="term" value="F:chromatin binding"/>
    <property type="evidence" value="ECO:0007669"/>
    <property type="project" value="TreeGrafter"/>
</dbReference>
<dbReference type="Proteomes" id="UP000324800">
    <property type="component" value="Unassembled WGS sequence"/>
</dbReference>
<evidence type="ECO:0000313" key="7">
    <source>
        <dbReference type="Proteomes" id="UP000324800"/>
    </source>
</evidence>
<dbReference type="Pfam" id="PF15630">
    <property type="entry name" value="CENP-S"/>
    <property type="match status" value="1"/>
</dbReference>
<evidence type="ECO:0000256" key="2">
    <source>
        <dbReference type="ARBA" id="ARBA00022763"/>
    </source>
</evidence>
<protein>
    <recommendedName>
        <fullName evidence="8">Centromere protein S</fullName>
    </recommendedName>
</protein>
<evidence type="ECO:0000256" key="5">
    <source>
        <dbReference type="SAM" id="MobiDB-lite"/>
    </source>
</evidence>
<dbReference type="OrthoDB" id="1872155at2759"/>
<dbReference type="GO" id="GO:0046982">
    <property type="term" value="F:protein heterodimerization activity"/>
    <property type="evidence" value="ECO:0007669"/>
    <property type="project" value="InterPro"/>
</dbReference>
<dbReference type="EMBL" id="SNRW01010136">
    <property type="protein sequence ID" value="KAA6376984.1"/>
    <property type="molecule type" value="Genomic_DNA"/>
</dbReference>